<dbReference type="SUPFAM" id="SSF51445">
    <property type="entry name" value="(Trans)glycosidases"/>
    <property type="match status" value="1"/>
</dbReference>
<dbReference type="AlphaFoldDB" id="A0A840P4E5"/>
<evidence type="ECO:0000259" key="6">
    <source>
        <dbReference type="PROSITE" id="PS51764"/>
    </source>
</evidence>
<dbReference type="InterPro" id="IPR022790">
    <property type="entry name" value="GH26_dom"/>
</dbReference>
<evidence type="ECO:0000256" key="5">
    <source>
        <dbReference type="SAM" id="SignalP"/>
    </source>
</evidence>
<comment type="similarity">
    <text evidence="3">Belongs to the glycosyl hydrolase 26 family.</text>
</comment>
<gene>
    <name evidence="7" type="ORF">HNP84_003102</name>
</gene>
<dbReference type="Gene3D" id="3.20.20.80">
    <property type="entry name" value="Glycosidases"/>
    <property type="match status" value="1"/>
</dbReference>
<keyword evidence="8" id="KW-1185">Reference proteome</keyword>
<evidence type="ECO:0000256" key="4">
    <source>
        <dbReference type="SAM" id="MobiDB-lite"/>
    </source>
</evidence>
<feature type="signal peptide" evidence="5">
    <location>
        <begin position="1"/>
        <end position="23"/>
    </location>
</feature>
<feature type="region of interest" description="Disordered" evidence="4">
    <location>
        <begin position="26"/>
        <end position="93"/>
    </location>
</feature>
<sequence>MRRRTIAVRVLIAACLAAAPGCAATAGAGGRALPSPGEPAGTAPPIAPAPGSPGPAAAGEVAPPTPEPPAPAPPPPPPPAPAPPLPGRPAGFGVFLASDAGGPAHLPAFEAWSGREVTVGRTYLPGETWAALLGPPFILDPWTRWRAAKPGRVLALNVPMIAPNEGRLPDSTVAVLLRAGASGAFDGIFTTLAERLVGAGAADTIIVLGWEMNGTTYSSRCAPDPEAWKVYWRRIVTAMRAVAGQRFRFDFTPSRGQDAIAWTHCYPGDDVVDVIGMDNYDQPPGETFDDYIEQPYGLRAHAAFAAAHGKPMSFPEWGLFRHGDRPEFVTRMLQWIDAHDVLYHSISDYCPHGVWQCPANPRSAEVFRGG</sequence>
<proteinExistence type="inferred from homology"/>
<name>A0A840P4E5_9ACTN</name>
<evidence type="ECO:0000256" key="2">
    <source>
        <dbReference type="ARBA" id="ARBA00023295"/>
    </source>
</evidence>
<organism evidence="7 8">
    <name type="scientific">Thermocatellispora tengchongensis</name>
    <dbReference type="NCBI Taxonomy" id="1073253"/>
    <lineage>
        <taxon>Bacteria</taxon>
        <taxon>Bacillati</taxon>
        <taxon>Actinomycetota</taxon>
        <taxon>Actinomycetes</taxon>
        <taxon>Streptosporangiales</taxon>
        <taxon>Streptosporangiaceae</taxon>
        <taxon>Thermocatellispora</taxon>
    </lineage>
</organism>
<dbReference type="PROSITE" id="PS51764">
    <property type="entry name" value="GH26"/>
    <property type="match status" value="1"/>
</dbReference>
<feature type="active site" description="Nucleophile" evidence="3">
    <location>
        <position position="316"/>
    </location>
</feature>
<keyword evidence="5" id="KW-0732">Signal</keyword>
<protein>
    <recommendedName>
        <fullName evidence="6">GH26 domain-containing protein</fullName>
    </recommendedName>
</protein>
<feature type="chain" id="PRO_5032790842" description="GH26 domain-containing protein" evidence="5">
    <location>
        <begin position="24"/>
        <end position="370"/>
    </location>
</feature>
<keyword evidence="1 3" id="KW-0378">Hydrolase</keyword>
<dbReference type="EMBL" id="JACHGN010000006">
    <property type="protein sequence ID" value="MBB5133376.1"/>
    <property type="molecule type" value="Genomic_DNA"/>
</dbReference>
<accession>A0A840P4E5</accession>
<feature type="domain" description="GH26" evidence="6">
    <location>
        <begin position="73"/>
        <end position="370"/>
    </location>
</feature>
<evidence type="ECO:0000256" key="3">
    <source>
        <dbReference type="PROSITE-ProRule" id="PRU01100"/>
    </source>
</evidence>
<evidence type="ECO:0000256" key="1">
    <source>
        <dbReference type="ARBA" id="ARBA00022801"/>
    </source>
</evidence>
<keyword evidence="2 3" id="KW-0326">Glycosidase</keyword>
<evidence type="ECO:0000313" key="8">
    <source>
        <dbReference type="Proteomes" id="UP000578449"/>
    </source>
</evidence>
<feature type="compositionally biased region" description="Pro residues" evidence="4">
    <location>
        <begin position="63"/>
        <end position="87"/>
    </location>
</feature>
<dbReference type="GO" id="GO:0004553">
    <property type="term" value="F:hydrolase activity, hydrolyzing O-glycosyl compounds"/>
    <property type="evidence" value="ECO:0007669"/>
    <property type="project" value="InterPro"/>
</dbReference>
<feature type="compositionally biased region" description="Low complexity" evidence="4">
    <location>
        <begin position="26"/>
        <end position="44"/>
    </location>
</feature>
<dbReference type="Pfam" id="PF02156">
    <property type="entry name" value="Glyco_hydro_26"/>
    <property type="match status" value="1"/>
</dbReference>
<dbReference type="InterPro" id="IPR017853">
    <property type="entry name" value="GH"/>
</dbReference>
<comment type="caution">
    <text evidence="7">The sequence shown here is derived from an EMBL/GenBank/DDBJ whole genome shotgun (WGS) entry which is preliminary data.</text>
</comment>
<reference evidence="7 8" key="1">
    <citation type="submission" date="2020-08" db="EMBL/GenBank/DDBJ databases">
        <title>Genomic Encyclopedia of Type Strains, Phase IV (KMG-IV): sequencing the most valuable type-strain genomes for metagenomic binning, comparative biology and taxonomic classification.</title>
        <authorList>
            <person name="Goeker M."/>
        </authorList>
    </citation>
    <scope>NUCLEOTIDE SEQUENCE [LARGE SCALE GENOMIC DNA]</scope>
    <source>
        <strain evidence="7 8">DSM 45615</strain>
    </source>
</reference>
<evidence type="ECO:0000313" key="7">
    <source>
        <dbReference type="EMBL" id="MBB5133376.1"/>
    </source>
</evidence>
<dbReference type="Proteomes" id="UP000578449">
    <property type="component" value="Unassembled WGS sequence"/>
</dbReference>
<feature type="active site" description="Proton donor" evidence="3">
    <location>
        <position position="211"/>
    </location>
</feature>
<dbReference type="RefSeq" id="WP_312924885.1">
    <property type="nucleotide sequence ID" value="NZ_BAABIX010000001.1"/>
</dbReference>